<dbReference type="Proteomes" id="UP001165430">
    <property type="component" value="Unassembled WGS sequence"/>
</dbReference>
<dbReference type="EMBL" id="JAKZGO010000010">
    <property type="protein sequence ID" value="MCH7414384.1"/>
    <property type="molecule type" value="Genomic_DNA"/>
</dbReference>
<comment type="caution">
    <text evidence="1">The sequence shown here is derived from an EMBL/GenBank/DDBJ whole genome shotgun (WGS) entry which is preliminary data.</text>
</comment>
<proteinExistence type="predicted"/>
<dbReference type="RefSeq" id="WP_241412804.1">
    <property type="nucleotide sequence ID" value="NZ_JAKZGO010000010.1"/>
</dbReference>
<evidence type="ECO:0000313" key="1">
    <source>
        <dbReference type="EMBL" id="MCH7414384.1"/>
    </source>
</evidence>
<evidence type="ECO:0008006" key="3">
    <source>
        <dbReference type="Google" id="ProtNLM"/>
    </source>
</evidence>
<reference evidence="1" key="1">
    <citation type="submission" date="2022-03" db="EMBL/GenBank/DDBJ databases">
        <title>De novo assembled genomes of Belliella spp. (Cyclobacteriaceae) strains.</title>
        <authorList>
            <person name="Szabo A."/>
            <person name="Korponai K."/>
            <person name="Felfoldi T."/>
        </authorList>
    </citation>
    <scope>NUCLEOTIDE SEQUENCE</scope>
    <source>
        <strain evidence="1">DSM 111903</strain>
    </source>
</reference>
<keyword evidence="2" id="KW-1185">Reference proteome</keyword>
<name>A0ABS9VDX1_9BACT</name>
<accession>A0ABS9VDX1</accession>
<protein>
    <recommendedName>
        <fullName evidence="3">DUF4397 domain-containing protein</fullName>
    </recommendedName>
</protein>
<dbReference type="PROSITE" id="PS51257">
    <property type="entry name" value="PROKAR_LIPOPROTEIN"/>
    <property type="match status" value="1"/>
</dbReference>
<evidence type="ECO:0000313" key="2">
    <source>
        <dbReference type="Proteomes" id="UP001165430"/>
    </source>
</evidence>
<organism evidence="1 2">
    <name type="scientific">Belliella alkalica</name>
    <dbReference type="NCBI Taxonomy" id="1730871"/>
    <lineage>
        <taxon>Bacteria</taxon>
        <taxon>Pseudomonadati</taxon>
        <taxon>Bacteroidota</taxon>
        <taxon>Cytophagia</taxon>
        <taxon>Cytophagales</taxon>
        <taxon>Cyclobacteriaceae</taxon>
        <taxon>Belliella</taxon>
    </lineage>
</organism>
<sequence>MKKLIFLFGLCMFLFSCEEEKLPEVTNPRFSVAYIQEVDSTGVVFAANIYDIGKQKVIEYGFYYGRSQLDLLENGEIVKQAGKPDKFFELKANYSLIKERQYFVAAYIKTSEGITLSEPTNFISQGSTGFIYERIEFPENAYYGDTIRMYARNLTQNISKYKVKINNQQTTVINVTTEYFEFTIPDGATFSKSQDVSFEIEVSEKKLTLYIPFNLREPEFLVDENRFLDFSTLFIIKGKYFRTSSIYVEIIDGQFPYFSDNITVTDSTIAFKPMAFFNTNSPKFNVGIRGQKYLVENNFKIKPTTFDPNQVININSVKRKSVILKGNNFNSFAPYLNPLKIEDNSIEYEVISVTENELEVLFYSNEINQNKTINVSIVNAGIESANKVQVNIIDPRTPIMDLNNGSVRVFRSIGDKIYYISNVKCFRRNLPKKITIINRYIKIAFKT</sequence>
<gene>
    <name evidence="1" type="ORF">MM213_12870</name>
</gene>